<proteinExistence type="predicted"/>
<dbReference type="CDD" id="cd07716">
    <property type="entry name" value="RNaseZ_short-form-like_MBL-fold"/>
    <property type="match status" value="1"/>
</dbReference>
<dbReference type="EMBL" id="BOMB01000001">
    <property type="protein sequence ID" value="GID09191.1"/>
    <property type="molecule type" value="Genomic_DNA"/>
</dbReference>
<name>A0A8J3ISP0_9ACTN</name>
<dbReference type="AlphaFoldDB" id="A0A8J3ISP0"/>
<dbReference type="InterPro" id="IPR001279">
    <property type="entry name" value="Metallo-B-lactamas"/>
</dbReference>
<dbReference type="Gene3D" id="3.60.15.10">
    <property type="entry name" value="Ribonuclease Z/Hydroxyacylglutathione hydrolase-like"/>
    <property type="match status" value="1"/>
</dbReference>
<dbReference type="PANTHER" id="PTHR46018:SF4">
    <property type="entry name" value="METALLO-HYDROLASE YHFI-RELATED"/>
    <property type="match status" value="1"/>
</dbReference>
<keyword evidence="3" id="KW-1185">Reference proteome</keyword>
<accession>A0A8J3ISP0</accession>
<dbReference type="PANTHER" id="PTHR46018">
    <property type="entry name" value="ZINC PHOSPHODIESTERASE ELAC PROTEIN 1"/>
    <property type="match status" value="1"/>
</dbReference>
<dbReference type="Proteomes" id="UP000612808">
    <property type="component" value="Unassembled WGS sequence"/>
</dbReference>
<dbReference type="GO" id="GO:0042781">
    <property type="term" value="F:3'-tRNA processing endoribonuclease activity"/>
    <property type="evidence" value="ECO:0007669"/>
    <property type="project" value="TreeGrafter"/>
</dbReference>
<dbReference type="SUPFAM" id="SSF56281">
    <property type="entry name" value="Metallo-hydrolase/oxidoreductase"/>
    <property type="match status" value="1"/>
</dbReference>
<dbReference type="InterPro" id="IPR036866">
    <property type="entry name" value="RibonucZ/Hydroxyglut_hydro"/>
</dbReference>
<evidence type="ECO:0000313" key="3">
    <source>
        <dbReference type="Proteomes" id="UP000612808"/>
    </source>
</evidence>
<gene>
    <name evidence="2" type="ORF">Aru02nite_00800</name>
</gene>
<comment type="caution">
    <text evidence="2">The sequence shown here is derived from an EMBL/GenBank/DDBJ whole genome shotgun (WGS) entry which is preliminary data.</text>
</comment>
<reference evidence="2" key="1">
    <citation type="submission" date="2021-01" db="EMBL/GenBank/DDBJ databases">
        <title>Whole genome shotgun sequence of Actinocatenispora rupis NBRC 107355.</title>
        <authorList>
            <person name="Komaki H."/>
            <person name="Tamura T."/>
        </authorList>
    </citation>
    <scope>NUCLEOTIDE SEQUENCE</scope>
    <source>
        <strain evidence="2">NBRC 107355</strain>
    </source>
</reference>
<dbReference type="Pfam" id="PF12706">
    <property type="entry name" value="Lactamase_B_2"/>
    <property type="match status" value="1"/>
</dbReference>
<dbReference type="SMART" id="SM00849">
    <property type="entry name" value="Lactamase_B"/>
    <property type="match status" value="1"/>
</dbReference>
<organism evidence="2 3">
    <name type="scientific">Actinocatenispora rupis</name>
    <dbReference type="NCBI Taxonomy" id="519421"/>
    <lineage>
        <taxon>Bacteria</taxon>
        <taxon>Bacillati</taxon>
        <taxon>Actinomycetota</taxon>
        <taxon>Actinomycetes</taxon>
        <taxon>Micromonosporales</taxon>
        <taxon>Micromonosporaceae</taxon>
        <taxon>Actinocatenispora</taxon>
    </lineage>
</organism>
<sequence length="257" mass="27190">MPLRVTVLGSCGAWPEAGRACSGFLVEAGGRRLVVDLGYGTAPRLSAAVPVETLSAVVVTHAHPDHWIDLHALFRARYYGHRGTGLPPLPVYLPAGLTELLVALEGEGGPEPLRETFTVREYAAGEVVDLDGLRVALVPLPHYVPNMGVRVEGDGAVFAYTGDTGPAAEVADLGAGADLFAVDATFQDRPVATVTPAPRYNLTAREAGLFAARAMAHRLLLTHFWPGADRHRSRAEAAGSYDGEILLADEGLVIPLT</sequence>
<protein>
    <submittedName>
        <fullName evidence="2">MBL fold metallo-hydrolase</fullName>
    </submittedName>
</protein>
<evidence type="ECO:0000313" key="2">
    <source>
        <dbReference type="EMBL" id="GID09191.1"/>
    </source>
</evidence>
<feature type="domain" description="Metallo-beta-lactamase" evidence="1">
    <location>
        <begin position="20"/>
        <end position="213"/>
    </location>
</feature>
<evidence type="ECO:0000259" key="1">
    <source>
        <dbReference type="SMART" id="SM00849"/>
    </source>
</evidence>